<feature type="domain" description="ABC-2 type transporter transmembrane" evidence="7">
    <location>
        <begin position="213"/>
        <end position="423"/>
    </location>
</feature>
<feature type="transmembrane region" description="Helical" evidence="6">
    <location>
        <begin position="312"/>
        <end position="334"/>
    </location>
</feature>
<keyword evidence="3 6" id="KW-0812">Transmembrane</keyword>
<dbReference type="eggNOG" id="KOG0065">
    <property type="taxonomic scope" value="Eukaryota"/>
</dbReference>
<keyword evidence="5 6" id="KW-0472">Membrane</keyword>
<dbReference type="Gramene" id="OB01G27300.1">
    <property type="protein sequence ID" value="OB01G27300.1"/>
    <property type="gene ID" value="OB01G27300"/>
</dbReference>
<sequence length="435" mass="49534">MLRVPLTANNLLSLQIIGLHTCADTLVGSDMARGISGGQKKRVTIGELLISPARALFMDEISTGLDSSTAFQIMNFLRQMVHILGETALISLLQPSQEIYDLFDDIILLSEGHVVYQGPKEKVVDLFESLGFICPHRKAIADFLLEVTSRKDQQQYWSRVDEPYQYFTVQQFSKAFHDQLTIRKVLGVPFVRNLSSLSALKTSKYGVTKRELAKAIFAREICLLRRNPSIYIVNCVHLTMLSLITMMVFWHKNMRHDSVDAGGIYLGVLFFCVSETMFSNMCDLGTTVMKLPLFFKQRDVFYPAWAYTFPTWILKIPITLIQVTIWVTVTYYPIGFDQNIGRFVKHYFLLLALSQMSSSLFRLIAGATRNMFAAKIFGTFTVLILLLLSGFILSSKNLNKFWMLGYWISPLMYAQNAISTNEFTAHSWSKVHTLP</sequence>
<dbReference type="GO" id="GO:0005886">
    <property type="term" value="C:plasma membrane"/>
    <property type="evidence" value="ECO:0007669"/>
    <property type="project" value="UniProtKB-ARBA"/>
</dbReference>
<keyword evidence="4 6" id="KW-1133">Transmembrane helix</keyword>
<dbReference type="HOGENOM" id="CLU_000604_35_3_1"/>
<evidence type="ECO:0000256" key="4">
    <source>
        <dbReference type="ARBA" id="ARBA00022989"/>
    </source>
</evidence>
<feature type="transmembrane region" description="Helical" evidence="6">
    <location>
        <begin position="262"/>
        <end position="281"/>
    </location>
</feature>
<evidence type="ECO:0000313" key="9">
    <source>
        <dbReference type="EnsemblPlants" id="OB01G27300.1"/>
    </source>
</evidence>
<dbReference type="Proteomes" id="UP000006038">
    <property type="component" value="Chromosome 1"/>
</dbReference>
<dbReference type="PANTHER" id="PTHR19241">
    <property type="entry name" value="ATP-BINDING CASSETTE TRANSPORTER"/>
    <property type="match status" value="1"/>
</dbReference>
<name>J3L0H4_ORYBR</name>
<evidence type="ECO:0000313" key="10">
    <source>
        <dbReference type="Proteomes" id="UP000006038"/>
    </source>
</evidence>
<reference evidence="9" key="1">
    <citation type="journal article" date="2013" name="Nat. Commun.">
        <title>Whole-genome sequencing of Oryza brachyantha reveals mechanisms underlying Oryza genome evolution.</title>
        <authorList>
            <person name="Chen J."/>
            <person name="Huang Q."/>
            <person name="Gao D."/>
            <person name="Wang J."/>
            <person name="Lang Y."/>
            <person name="Liu T."/>
            <person name="Li B."/>
            <person name="Bai Z."/>
            <person name="Luis Goicoechea J."/>
            <person name="Liang C."/>
            <person name="Chen C."/>
            <person name="Zhang W."/>
            <person name="Sun S."/>
            <person name="Liao Y."/>
            <person name="Zhang X."/>
            <person name="Yang L."/>
            <person name="Song C."/>
            <person name="Wang M."/>
            <person name="Shi J."/>
            <person name="Liu G."/>
            <person name="Liu J."/>
            <person name="Zhou H."/>
            <person name="Zhou W."/>
            <person name="Yu Q."/>
            <person name="An N."/>
            <person name="Chen Y."/>
            <person name="Cai Q."/>
            <person name="Wang B."/>
            <person name="Liu B."/>
            <person name="Min J."/>
            <person name="Huang Y."/>
            <person name="Wu H."/>
            <person name="Li Z."/>
            <person name="Zhang Y."/>
            <person name="Yin Y."/>
            <person name="Song W."/>
            <person name="Jiang J."/>
            <person name="Jackson S.A."/>
            <person name="Wing R.A."/>
            <person name="Wang J."/>
            <person name="Chen M."/>
        </authorList>
    </citation>
    <scope>NUCLEOTIDE SEQUENCE [LARGE SCALE GENOMIC DNA]</scope>
    <source>
        <strain evidence="9">cv. IRGC 101232</strain>
    </source>
</reference>
<evidence type="ECO:0000256" key="2">
    <source>
        <dbReference type="ARBA" id="ARBA00022448"/>
    </source>
</evidence>
<evidence type="ECO:0000259" key="8">
    <source>
        <dbReference type="Pfam" id="PF19055"/>
    </source>
</evidence>
<evidence type="ECO:0000256" key="1">
    <source>
        <dbReference type="ARBA" id="ARBA00004141"/>
    </source>
</evidence>
<dbReference type="GO" id="GO:0140359">
    <property type="term" value="F:ABC-type transporter activity"/>
    <property type="evidence" value="ECO:0007669"/>
    <property type="project" value="InterPro"/>
</dbReference>
<evidence type="ECO:0000256" key="3">
    <source>
        <dbReference type="ARBA" id="ARBA00022692"/>
    </source>
</evidence>
<feature type="transmembrane region" description="Helical" evidence="6">
    <location>
        <begin position="371"/>
        <end position="393"/>
    </location>
</feature>
<evidence type="ECO:0000256" key="5">
    <source>
        <dbReference type="ARBA" id="ARBA00023136"/>
    </source>
</evidence>
<dbReference type="Gene3D" id="3.40.50.300">
    <property type="entry name" value="P-loop containing nucleotide triphosphate hydrolases"/>
    <property type="match status" value="1"/>
</dbReference>
<dbReference type="AlphaFoldDB" id="J3L0H4"/>
<dbReference type="SUPFAM" id="SSF52540">
    <property type="entry name" value="P-loop containing nucleoside triphosphate hydrolases"/>
    <property type="match status" value="1"/>
</dbReference>
<feature type="transmembrane region" description="Helical" evidence="6">
    <location>
        <begin position="346"/>
        <end position="365"/>
    </location>
</feature>
<dbReference type="Pfam" id="PF01061">
    <property type="entry name" value="ABC2_membrane"/>
    <property type="match status" value="1"/>
</dbReference>
<keyword evidence="2" id="KW-0813">Transport</keyword>
<comment type="subcellular location">
    <subcellularLocation>
        <location evidence="1">Membrane</location>
        <topology evidence="1">Multi-pass membrane protein</topology>
    </subcellularLocation>
</comment>
<evidence type="ECO:0000256" key="6">
    <source>
        <dbReference type="SAM" id="Phobius"/>
    </source>
</evidence>
<feature type="transmembrane region" description="Helical" evidence="6">
    <location>
        <begin position="230"/>
        <end position="250"/>
    </location>
</feature>
<dbReference type="InterPro" id="IPR027417">
    <property type="entry name" value="P-loop_NTPase"/>
</dbReference>
<proteinExistence type="predicted"/>
<dbReference type="OMA" id="RYISHHE"/>
<evidence type="ECO:0008006" key="11">
    <source>
        <dbReference type="Google" id="ProtNLM"/>
    </source>
</evidence>
<keyword evidence="10" id="KW-1185">Reference proteome</keyword>
<dbReference type="EnsemblPlants" id="OB01G27300.1">
    <property type="protein sequence ID" value="OB01G27300.1"/>
    <property type="gene ID" value="OB01G27300"/>
</dbReference>
<reference evidence="9" key="2">
    <citation type="submission" date="2013-04" db="UniProtKB">
        <authorList>
            <consortium name="EnsemblPlants"/>
        </authorList>
    </citation>
    <scope>IDENTIFICATION</scope>
</reference>
<dbReference type="Pfam" id="PF19055">
    <property type="entry name" value="ABC2_membrane_7"/>
    <property type="match status" value="1"/>
</dbReference>
<accession>J3L0H4</accession>
<protein>
    <recommendedName>
        <fullName evidence="11">ABC transporter domain-containing protein</fullName>
    </recommendedName>
</protein>
<organism evidence="9">
    <name type="scientific">Oryza brachyantha</name>
    <name type="common">malo sina</name>
    <dbReference type="NCBI Taxonomy" id="4533"/>
    <lineage>
        <taxon>Eukaryota</taxon>
        <taxon>Viridiplantae</taxon>
        <taxon>Streptophyta</taxon>
        <taxon>Embryophyta</taxon>
        <taxon>Tracheophyta</taxon>
        <taxon>Spermatophyta</taxon>
        <taxon>Magnoliopsida</taxon>
        <taxon>Liliopsida</taxon>
        <taxon>Poales</taxon>
        <taxon>Poaceae</taxon>
        <taxon>BOP clade</taxon>
        <taxon>Oryzoideae</taxon>
        <taxon>Oryzeae</taxon>
        <taxon>Oryzinae</taxon>
        <taxon>Oryza</taxon>
    </lineage>
</organism>
<evidence type="ECO:0000259" key="7">
    <source>
        <dbReference type="Pfam" id="PF01061"/>
    </source>
</evidence>
<dbReference type="InterPro" id="IPR043926">
    <property type="entry name" value="ABCG_dom"/>
</dbReference>
<dbReference type="InterPro" id="IPR013525">
    <property type="entry name" value="ABC2_TM"/>
</dbReference>
<feature type="domain" description="ABC transporter family G" evidence="8">
    <location>
        <begin position="94"/>
        <end position="147"/>
    </location>
</feature>